<dbReference type="Pfam" id="PF25967">
    <property type="entry name" value="RND-MFP_C"/>
    <property type="match status" value="1"/>
</dbReference>
<dbReference type="NCBIfam" id="TIGR01730">
    <property type="entry name" value="RND_mfp"/>
    <property type="match status" value="1"/>
</dbReference>
<evidence type="ECO:0000313" key="8">
    <source>
        <dbReference type="EMBL" id="EGV28048.1"/>
    </source>
</evidence>
<dbReference type="GO" id="GO:0005886">
    <property type="term" value="C:plasma membrane"/>
    <property type="evidence" value="ECO:0007669"/>
    <property type="project" value="UniProtKB-SubCell"/>
</dbReference>
<dbReference type="Gene3D" id="1.10.287.470">
    <property type="entry name" value="Helix hairpin bin"/>
    <property type="match status" value="1"/>
</dbReference>
<dbReference type="AlphaFoldDB" id="G2E781"/>
<dbReference type="Gene3D" id="2.40.50.100">
    <property type="match status" value="1"/>
</dbReference>
<dbReference type="Pfam" id="PF25917">
    <property type="entry name" value="BSH_RND"/>
    <property type="match status" value="1"/>
</dbReference>
<accession>G2E781</accession>
<dbReference type="Gene3D" id="2.40.30.170">
    <property type="match status" value="1"/>
</dbReference>
<sequence>MTRSSVLRAVVFSAGALSLVGCNQPTGQGAGPGKGAQMSAPEVSVVTAHVQSLPLTRELVGRLAATRTAQVRARVAGIVLKRVYTEGTDVKQGQVLFQIDPAQLEAKLKAEEAALAKAEADAVNAALTAKRYLELREKKTISQQDLDTAQAAERTTAAAVKQARANVDGARLNLSYATVRAPIAGRAGRALVTEGALVGQNEATLLTTVEQIDPIYVNFSQSVQELTELQEMAVDSRKPGALASKARTSVEVRLPGSGAYSEAGTLDFSDLAVDPGTGAVSLRATLPNPHRALLPGMFVTLRLTTGRLDQAVLLPQAALARDGRGAYVMVLNAEGKVEQRRVESHGMTRQDWILTGDLAEGDRVIVTGLQKVKPGAMAQAAPADEAASSADKKAAKASSASTGSVAGT</sequence>
<dbReference type="InterPro" id="IPR058624">
    <property type="entry name" value="MdtA-like_HH"/>
</dbReference>
<evidence type="ECO:0000259" key="5">
    <source>
        <dbReference type="Pfam" id="PF25917"/>
    </source>
</evidence>
<feature type="domain" description="Multidrug resistance protein MdtA-like alpha-helical hairpin" evidence="4">
    <location>
        <begin position="109"/>
        <end position="177"/>
    </location>
</feature>
<dbReference type="Proteomes" id="UP000004200">
    <property type="component" value="Unassembled WGS sequence"/>
</dbReference>
<dbReference type="Gene3D" id="2.40.420.20">
    <property type="match status" value="1"/>
</dbReference>
<dbReference type="GO" id="GO:0022857">
    <property type="term" value="F:transmembrane transporter activity"/>
    <property type="evidence" value="ECO:0007669"/>
    <property type="project" value="InterPro"/>
</dbReference>
<dbReference type="eggNOG" id="COG0845">
    <property type="taxonomic scope" value="Bacteria"/>
</dbReference>
<dbReference type="STRING" id="765913.ThidrDRAFT_4144"/>
<evidence type="ECO:0000259" key="7">
    <source>
        <dbReference type="Pfam" id="PF25967"/>
    </source>
</evidence>
<dbReference type="SUPFAM" id="SSF111369">
    <property type="entry name" value="HlyD-like secretion proteins"/>
    <property type="match status" value="1"/>
</dbReference>
<dbReference type="PANTHER" id="PTHR30158">
    <property type="entry name" value="ACRA/E-RELATED COMPONENT OF DRUG EFFLUX TRANSPORTER"/>
    <property type="match status" value="1"/>
</dbReference>
<evidence type="ECO:0000256" key="3">
    <source>
        <dbReference type="SAM" id="MobiDB-lite"/>
    </source>
</evidence>
<dbReference type="EMBL" id="AFWT01000048">
    <property type="protein sequence ID" value="EGV28048.1"/>
    <property type="molecule type" value="Genomic_DNA"/>
</dbReference>
<evidence type="ECO:0000256" key="1">
    <source>
        <dbReference type="ARBA" id="ARBA00004519"/>
    </source>
</evidence>
<proteinExistence type="inferred from homology"/>
<feature type="domain" description="Multidrug resistance protein MdtA-like barrel-sandwich hybrid" evidence="5">
    <location>
        <begin position="67"/>
        <end position="209"/>
    </location>
</feature>
<name>G2E781_9GAMM</name>
<dbReference type="RefSeq" id="WP_007042857.1">
    <property type="nucleotide sequence ID" value="NZ_AFWT01000048.1"/>
</dbReference>
<keyword evidence="9" id="KW-1185">Reference proteome</keyword>
<dbReference type="PROSITE" id="PS51257">
    <property type="entry name" value="PROKAR_LIPOPROTEIN"/>
    <property type="match status" value="1"/>
</dbReference>
<dbReference type="Pfam" id="PF25944">
    <property type="entry name" value="Beta-barrel_RND"/>
    <property type="match status" value="1"/>
</dbReference>
<dbReference type="InterPro" id="IPR006143">
    <property type="entry name" value="RND_pump_MFP"/>
</dbReference>
<dbReference type="Pfam" id="PF25876">
    <property type="entry name" value="HH_MFP_RND"/>
    <property type="match status" value="1"/>
</dbReference>
<dbReference type="OrthoDB" id="9800613at2"/>
<reference evidence="8 9" key="1">
    <citation type="submission" date="2011-06" db="EMBL/GenBank/DDBJ databases">
        <title>The draft genome of Thiorhodococcus drewsii AZ1.</title>
        <authorList>
            <consortium name="US DOE Joint Genome Institute (JGI-PGF)"/>
            <person name="Lucas S."/>
            <person name="Han J."/>
            <person name="Lapidus A."/>
            <person name="Cheng J.-F."/>
            <person name="Goodwin L."/>
            <person name="Pitluck S."/>
            <person name="Peters L."/>
            <person name="Land M.L."/>
            <person name="Hauser L."/>
            <person name="Vogl K."/>
            <person name="Liu Z."/>
            <person name="Imhoff J."/>
            <person name="Thiel V."/>
            <person name="Frigaard N.-U."/>
            <person name="Bryant D.A."/>
            <person name="Woyke T.J."/>
        </authorList>
    </citation>
    <scope>NUCLEOTIDE SEQUENCE [LARGE SCALE GENOMIC DNA]</scope>
    <source>
        <strain evidence="8 9">AZ1</strain>
    </source>
</reference>
<dbReference type="GO" id="GO:0046677">
    <property type="term" value="P:response to antibiotic"/>
    <property type="evidence" value="ECO:0007669"/>
    <property type="project" value="TreeGrafter"/>
</dbReference>
<feature type="domain" description="Multidrug resistance protein MdtA-like C-terminal permuted SH3" evidence="7">
    <location>
        <begin position="310"/>
        <end position="371"/>
    </location>
</feature>
<comment type="caution">
    <text evidence="8">The sequence shown here is derived from an EMBL/GenBank/DDBJ whole genome shotgun (WGS) entry which is preliminary data.</text>
</comment>
<protein>
    <submittedName>
        <fullName evidence="8">Efflux transporter, RND family, MFP subunit</fullName>
    </submittedName>
</protein>
<feature type="compositionally biased region" description="Low complexity" evidence="3">
    <location>
        <begin position="396"/>
        <end position="408"/>
    </location>
</feature>
<organism evidence="8 9">
    <name type="scientific">Thiorhodococcus drewsii AZ1</name>
    <dbReference type="NCBI Taxonomy" id="765913"/>
    <lineage>
        <taxon>Bacteria</taxon>
        <taxon>Pseudomonadati</taxon>
        <taxon>Pseudomonadota</taxon>
        <taxon>Gammaproteobacteria</taxon>
        <taxon>Chromatiales</taxon>
        <taxon>Chromatiaceae</taxon>
        <taxon>Thiorhodococcus</taxon>
    </lineage>
</organism>
<dbReference type="InterPro" id="IPR058627">
    <property type="entry name" value="MdtA-like_C"/>
</dbReference>
<feature type="compositionally biased region" description="Low complexity" evidence="3">
    <location>
        <begin position="378"/>
        <end position="389"/>
    </location>
</feature>
<dbReference type="InterPro" id="IPR058625">
    <property type="entry name" value="MdtA-like_BSH"/>
</dbReference>
<feature type="region of interest" description="Disordered" evidence="3">
    <location>
        <begin position="378"/>
        <end position="408"/>
    </location>
</feature>
<gene>
    <name evidence="8" type="ORF">ThidrDRAFT_4144</name>
</gene>
<dbReference type="PANTHER" id="PTHR30158:SF3">
    <property type="entry name" value="MULTIDRUG EFFLUX PUMP SUBUNIT ACRA-RELATED"/>
    <property type="match status" value="1"/>
</dbReference>
<feature type="domain" description="Multidrug resistance protein MdtA-like beta-barrel" evidence="6">
    <location>
        <begin position="214"/>
        <end position="305"/>
    </location>
</feature>
<evidence type="ECO:0000259" key="6">
    <source>
        <dbReference type="Pfam" id="PF25944"/>
    </source>
</evidence>
<evidence type="ECO:0000259" key="4">
    <source>
        <dbReference type="Pfam" id="PF25876"/>
    </source>
</evidence>
<evidence type="ECO:0000256" key="2">
    <source>
        <dbReference type="ARBA" id="ARBA00009477"/>
    </source>
</evidence>
<evidence type="ECO:0000313" key="9">
    <source>
        <dbReference type="Proteomes" id="UP000004200"/>
    </source>
</evidence>
<dbReference type="PATRIC" id="fig|765913.3.peg.4221"/>
<comment type="similarity">
    <text evidence="2">Belongs to the membrane fusion protein (MFP) (TC 8.A.1) family.</text>
</comment>
<dbReference type="InterPro" id="IPR058626">
    <property type="entry name" value="MdtA-like_b-barrel"/>
</dbReference>
<dbReference type="FunFam" id="2.40.420.20:FF:000001">
    <property type="entry name" value="Efflux RND transporter periplasmic adaptor subunit"/>
    <property type="match status" value="1"/>
</dbReference>
<comment type="subcellular location">
    <subcellularLocation>
        <location evidence="1">Cell inner membrane</location>
        <topology evidence="1">Lipid-anchor</topology>
    </subcellularLocation>
</comment>